<sequence>MIYPAVPTVWLTGANGQIGRHIARLLAPHVRLIATTRHDTDIANRAAVWRTAAAVSPHIIINAAAFTRVDEAEHQPEAAFAANAQGAAHLAQAAHALGAVLIHLSTDYVFDGNQNRPYREYDPPAPLNRYGSSKLAGEQLIARYCPHHLIIRTAWVFDHHSGFVHAILTQARQHQHLNVIADRFGSPTYAGDVAAAVCRIAQRSLSAPESLPYGVYHYAGATHTSWFGLAQSLCQAALRQRLLTRLPQIHPIAAADYPSPAPRPVQSRLNSDKITRTFGIPPCDWQHALARCLANSTDTPSCFNTQDNT</sequence>
<dbReference type="CDD" id="cd05254">
    <property type="entry name" value="dTDP_HR_like_SDR_e"/>
    <property type="match status" value="1"/>
</dbReference>
<dbReference type="SUPFAM" id="SSF51735">
    <property type="entry name" value="NAD(P)-binding Rossmann-fold domains"/>
    <property type="match status" value="1"/>
</dbReference>
<evidence type="ECO:0000256" key="3">
    <source>
        <dbReference type="ARBA" id="ARBA00012929"/>
    </source>
</evidence>
<evidence type="ECO:0000256" key="2">
    <source>
        <dbReference type="ARBA" id="ARBA00010944"/>
    </source>
</evidence>
<dbReference type="GO" id="GO:0008831">
    <property type="term" value="F:dTDP-4-dehydrorhamnose reductase activity"/>
    <property type="evidence" value="ECO:0007669"/>
    <property type="project" value="UniProtKB-EC"/>
</dbReference>
<dbReference type="Gene3D" id="3.40.50.720">
    <property type="entry name" value="NAD(P)-binding Rossmann-like Domain"/>
    <property type="match status" value="1"/>
</dbReference>
<dbReference type="InterPro" id="IPR036291">
    <property type="entry name" value="NAD(P)-bd_dom_sf"/>
</dbReference>
<dbReference type="InterPro" id="IPR029903">
    <property type="entry name" value="RmlD-like-bd"/>
</dbReference>
<reference evidence="8" key="1">
    <citation type="submission" date="2022-05" db="EMBL/GenBank/DDBJ databases">
        <title>Alysiella filiformis genome sequencing.</title>
        <authorList>
            <person name="Viehboeck T."/>
        </authorList>
    </citation>
    <scope>NUCLEOTIDE SEQUENCE</scope>
    <source>
        <strain evidence="8">DSM 2580</strain>
    </source>
</reference>
<comment type="pathway">
    <text evidence="1 6">Carbohydrate biosynthesis; dTDP-L-rhamnose biosynthesis.</text>
</comment>
<dbReference type="Gene3D" id="3.90.25.10">
    <property type="entry name" value="UDP-galactose 4-epimerase, domain 1"/>
    <property type="match status" value="1"/>
</dbReference>
<feature type="domain" description="RmlD-like substrate binding" evidence="7">
    <location>
        <begin position="9"/>
        <end position="296"/>
    </location>
</feature>
<gene>
    <name evidence="8" type="primary">rfbD</name>
    <name evidence="8" type="ORF">LNQ82_00980</name>
</gene>
<dbReference type="EMBL" id="CP097501">
    <property type="protein sequence ID" value="URD67767.1"/>
    <property type="molecule type" value="Genomic_DNA"/>
</dbReference>
<dbReference type="GO" id="GO:0005829">
    <property type="term" value="C:cytosol"/>
    <property type="evidence" value="ECO:0007669"/>
    <property type="project" value="TreeGrafter"/>
</dbReference>
<proteinExistence type="inferred from homology"/>
<evidence type="ECO:0000256" key="4">
    <source>
        <dbReference type="ARBA" id="ARBA00017099"/>
    </source>
</evidence>
<evidence type="ECO:0000256" key="1">
    <source>
        <dbReference type="ARBA" id="ARBA00004781"/>
    </source>
</evidence>
<keyword evidence="6 8" id="KW-0560">Oxidoreductase</keyword>
<evidence type="ECO:0000313" key="9">
    <source>
        <dbReference type="Proteomes" id="UP001056819"/>
    </source>
</evidence>
<comment type="catalytic activity">
    <reaction evidence="5 6">
        <text>dTDP-beta-L-rhamnose + NADP(+) = dTDP-4-dehydro-beta-L-rhamnose + NADPH + H(+)</text>
        <dbReference type="Rhea" id="RHEA:21796"/>
        <dbReference type="ChEBI" id="CHEBI:15378"/>
        <dbReference type="ChEBI" id="CHEBI:57510"/>
        <dbReference type="ChEBI" id="CHEBI:57783"/>
        <dbReference type="ChEBI" id="CHEBI:58349"/>
        <dbReference type="ChEBI" id="CHEBI:62830"/>
        <dbReference type="EC" id="1.1.1.133"/>
    </reaction>
</comment>
<dbReference type="GO" id="GO:0019305">
    <property type="term" value="P:dTDP-rhamnose biosynthetic process"/>
    <property type="evidence" value="ECO:0007669"/>
    <property type="project" value="TreeGrafter"/>
</dbReference>
<dbReference type="InterPro" id="IPR005913">
    <property type="entry name" value="dTDP_dehydrorham_reduct"/>
</dbReference>
<dbReference type="RefSeq" id="WP_051532005.1">
    <property type="nucleotide sequence ID" value="NZ_CP097501.1"/>
</dbReference>
<comment type="cofactor">
    <cofactor evidence="6">
        <name>Mg(2+)</name>
        <dbReference type="ChEBI" id="CHEBI:18420"/>
    </cofactor>
    <text evidence="6">Binds 1 Mg(2+) ion per monomer.</text>
</comment>
<evidence type="ECO:0000256" key="6">
    <source>
        <dbReference type="RuleBase" id="RU364082"/>
    </source>
</evidence>
<evidence type="ECO:0000259" key="7">
    <source>
        <dbReference type="Pfam" id="PF04321"/>
    </source>
</evidence>
<keyword evidence="6" id="KW-0521">NADP</keyword>
<dbReference type="NCBIfam" id="TIGR01214">
    <property type="entry name" value="rmlD"/>
    <property type="match status" value="1"/>
</dbReference>
<evidence type="ECO:0000313" key="8">
    <source>
        <dbReference type="EMBL" id="URD67767.1"/>
    </source>
</evidence>
<dbReference type="AlphaFoldDB" id="A0AAE9HTC5"/>
<protein>
    <recommendedName>
        <fullName evidence="4 6">dTDP-4-dehydrorhamnose reductase</fullName>
        <ecNumber evidence="3 6">1.1.1.133</ecNumber>
    </recommendedName>
</protein>
<dbReference type="Pfam" id="PF04321">
    <property type="entry name" value="RmlD_sub_bind"/>
    <property type="match status" value="1"/>
</dbReference>
<dbReference type="EC" id="1.1.1.133" evidence="3 6"/>
<organism evidence="8 9">
    <name type="scientific">Conchiformibius steedae DSM 2580</name>
    <dbReference type="NCBI Taxonomy" id="1121352"/>
    <lineage>
        <taxon>Bacteria</taxon>
        <taxon>Pseudomonadati</taxon>
        <taxon>Pseudomonadota</taxon>
        <taxon>Betaproteobacteria</taxon>
        <taxon>Neisseriales</taxon>
        <taxon>Neisseriaceae</taxon>
        <taxon>Conchiformibius</taxon>
    </lineage>
</organism>
<comment type="function">
    <text evidence="6">Catalyzes the reduction of dTDP-6-deoxy-L-lyxo-4-hexulose to yield dTDP-L-rhamnose.</text>
</comment>
<dbReference type="Proteomes" id="UP001056819">
    <property type="component" value="Chromosome"/>
</dbReference>
<accession>A0AAE9HTC5</accession>
<comment type="similarity">
    <text evidence="2 6">Belongs to the dTDP-4-dehydrorhamnose reductase family.</text>
</comment>
<name>A0AAE9HTC5_9NEIS</name>
<dbReference type="PANTHER" id="PTHR10491">
    <property type="entry name" value="DTDP-4-DEHYDRORHAMNOSE REDUCTASE"/>
    <property type="match status" value="1"/>
</dbReference>
<evidence type="ECO:0000256" key="5">
    <source>
        <dbReference type="ARBA" id="ARBA00048200"/>
    </source>
</evidence>
<dbReference type="PANTHER" id="PTHR10491:SF4">
    <property type="entry name" value="METHIONINE ADENOSYLTRANSFERASE 2 SUBUNIT BETA"/>
    <property type="match status" value="1"/>
</dbReference>